<keyword evidence="3" id="KW-1185">Reference proteome</keyword>
<feature type="region of interest" description="Disordered" evidence="1">
    <location>
        <begin position="253"/>
        <end position="285"/>
    </location>
</feature>
<dbReference type="AlphaFoldDB" id="A0A6A6H0P3"/>
<dbReference type="EMBL" id="ML991824">
    <property type="protein sequence ID" value="KAF2231646.1"/>
    <property type="molecule type" value="Genomic_DNA"/>
</dbReference>
<organism evidence="2 3">
    <name type="scientific">Viridothelium virens</name>
    <name type="common">Speckled blister lichen</name>
    <name type="synonym">Trypethelium virens</name>
    <dbReference type="NCBI Taxonomy" id="1048519"/>
    <lineage>
        <taxon>Eukaryota</taxon>
        <taxon>Fungi</taxon>
        <taxon>Dikarya</taxon>
        <taxon>Ascomycota</taxon>
        <taxon>Pezizomycotina</taxon>
        <taxon>Dothideomycetes</taxon>
        <taxon>Dothideomycetes incertae sedis</taxon>
        <taxon>Trypetheliales</taxon>
        <taxon>Trypetheliaceae</taxon>
        <taxon>Viridothelium</taxon>
    </lineage>
</organism>
<dbReference type="Proteomes" id="UP000800092">
    <property type="component" value="Unassembled WGS sequence"/>
</dbReference>
<evidence type="ECO:0000313" key="3">
    <source>
        <dbReference type="Proteomes" id="UP000800092"/>
    </source>
</evidence>
<sequence>MFVRQWPGEESHLFLNRSFRLSFHSISMTSTVVVEQQTLDQKRKAAQASEDNPRTSHDQVYVYDGADSGYISKEASGSERVAPRTLYKFDKEIPREANERFLDLRDLFADPLFDYAFKSAKKEKHMSWQLKWLGEDENQMKPHIVVACHQKYKKKVKKYFEQAHVKCELQRPDAYIQPAIFVCEGPWILASVLRRNAFLAEPSSNTLCGLAITTSENDVLRQVATLGGIIACKNKDGTSHLWGLTVGHVFHTQEHGSDRSEASDSSEDSDDRTENEADGSDVEISPEILHGRLQAEVPRIRDLNLFKNSLSRENQKTISTSAMIKDPQSSETYRYYDWALVDLANIPNVADQLLNRVTYASELHQITKARNLKLDRETPSKDVAIGSRRVLILAASNDEGLSPLVGVVSLNPSFINLGIGGYPIMVLSLKLLEKSSRCT</sequence>
<gene>
    <name evidence="2" type="ORF">EV356DRAFT_286306</name>
</gene>
<evidence type="ECO:0000313" key="2">
    <source>
        <dbReference type="EMBL" id="KAF2231646.1"/>
    </source>
</evidence>
<proteinExistence type="predicted"/>
<dbReference type="OrthoDB" id="5865767at2759"/>
<reference evidence="2" key="1">
    <citation type="journal article" date="2020" name="Stud. Mycol.">
        <title>101 Dothideomycetes genomes: a test case for predicting lifestyles and emergence of pathogens.</title>
        <authorList>
            <person name="Haridas S."/>
            <person name="Albert R."/>
            <person name="Binder M."/>
            <person name="Bloem J."/>
            <person name="Labutti K."/>
            <person name="Salamov A."/>
            <person name="Andreopoulos B."/>
            <person name="Baker S."/>
            <person name="Barry K."/>
            <person name="Bills G."/>
            <person name="Bluhm B."/>
            <person name="Cannon C."/>
            <person name="Castanera R."/>
            <person name="Culley D."/>
            <person name="Daum C."/>
            <person name="Ezra D."/>
            <person name="Gonzalez J."/>
            <person name="Henrissat B."/>
            <person name="Kuo A."/>
            <person name="Liang C."/>
            <person name="Lipzen A."/>
            <person name="Lutzoni F."/>
            <person name="Magnuson J."/>
            <person name="Mondo S."/>
            <person name="Nolan M."/>
            <person name="Ohm R."/>
            <person name="Pangilinan J."/>
            <person name="Park H.-J."/>
            <person name="Ramirez L."/>
            <person name="Alfaro M."/>
            <person name="Sun H."/>
            <person name="Tritt A."/>
            <person name="Yoshinaga Y."/>
            <person name="Zwiers L.-H."/>
            <person name="Turgeon B."/>
            <person name="Goodwin S."/>
            <person name="Spatafora J."/>
            <person name="Crous P."/>
            <person name="Grigoriev I."/>
        </authorList>
    </citation>
    <scope>NUCLEOTIDE SEQUENCE</scope>
    <source>
        <strain evidence="2">Tuck. ex Michener</strain>
    </source>
</reference>
<name>A0A6A6H0P3_VIRVR</name>
<protein>
    <submittedName>
        <fullName evidence="2">Uncharacterized protein</fullName>
    </submittedName>
</protein>
<accession>A0A6A6H0P3</accession>
<feature type="compositionally biased region" description="Basic and acidic residues" evidence="1">
    <location>
        <begin position="253"/>
        <end position="262"/>
    </location>
</feature>
<evidence type="ECO:0000256" key="1">
    <source>
        <dbReference type="SAM" id="MobiDB-lite"/>
    </source>
</evidence>
<feature type="compositionally biased region" description="Acidic residues" evidence="1">
    <location>
        <begin position="264"/>
        <end position="281"/>
    </location>
</feature>